<keyword evidence="3" id="KW-1185">Reference proteome</keyword>
<dbReference type="Gene3D" id="3.30.420.10">
    <property type="entry name" value="Ribonuclease H-like superfamily/Ribonuclease H"/>
    <property type="match status" value="1"/>
</dbReference>
<accession>A0ABQ9IGC4</accession>
<feature type="region of interest" description="Disordered" evidence="1">
    <location>
        <begin position="347"/>
        <end position="382"/>
    </location>
</feature>
<dbReference type="EMBL" id="JARBHB010000001">
    <property type="protein sequence ID" value="KAJ8895744.1"/>
    <property type="molecule type" value="Genomic_DNA"/>
</dbReference>
<comment type="caution">
    <text evidence="2">The sequence shown here is derived from an EMBL/GenBank/DDBJ whole genome shotgun (WGS) entry which is preliminary data.</text>
</comment>
<evidence type="ECO:0000256" key="1">
    <source>
        <dbReference type="SAM" id="MobiDB-lite"/>
    </source>
</evidence>
<gene>
    <name evidence="2" type="ORF">PR048_001082</name>
</gene>
<feature type="region of interest" description="Disordered" evidence="1">
    <location>
        <begin position="790"/>
        <end position="810"/>
    </location>
</feature>
<dbReference type="Proteomes" id="UP001159363">
    <property type="component" value="Chromosome 1"/>
</dbReference>
<evidence type="ECO:0000313" key="3">
    <source>
        <dbReference type="Proteomes" id="UP001159363"/>
    </source>
</evidence>
<organism evidence="2 3">
    <name type="scientific">Dryococelus australis</name>
    <dbReference type="NCBI Taxonomy" id="614101"/>
    <lineage>
        <taxon>Eukaryota</taxon>
        <taxon>Metazoa</taxon>
        <taxon>Ecdysozoa</taxon>
        <taxon>Arthropoda</taxon>
        <taxon>Hexapoda</taxon>
        <taxon>Insecta</taxon>
        <taxon>Pterygota</taxon>
        <taxon>Neoptera</taxon>
        <taxon>Polyneoptera</taxon>
        <taxon>Phasmatodea</taxon>
        <taxon>Verophasmatodea</taxon>
        <taxon>Anareolatae</taxon>
        <taxon>Phasmatidae</taxon>
        <taxon>Eurycanthinae</taxon>
        <taxon>Dryococelus</taxon>
    </lineage>
</organism>
<evidence type="ECO:0000313" key="2">
    <source>
        <dbReference type="EMBL" id="KAJ8895744.1"/>
    </source>
</evidence>
<feature type="region of interest" description="Disordered" evidence="1">
    <location>
        <begin position="155"/>
        <end position="187"/>
    </location>
</feature>
<name>A0ABQ9IGC4_9NEOP</name>
<feature type="compositionally biased region" description="Basic and acidic residues" evidence="1">
    <location>
        <begin position="349"/>
        <end position="363"/>
    </location>
</feature>
<protein>
    <submittedName>
        <fullName evidence="2">Uncharacterized protein</fullName>
    </submittedName>
</protein>
<proteinExistence type="predicted"/>
<dbReference type="InterPro" id="IPR036397">
    <property type="entry name" value="RNaseH_sf"/>
</dbReference>
<feature type="region of interest" description="Disordered" evidence="1">
    <location>
        <begin position="1027"/>
        <end position="1048"/>
    </location>
</feature>
<reference evidence="2 3" key="1">
    <citation type="submission" date="2023-02" db="EMBL/GenBank/DDBJ databases">
        <title>LHISI_Scaffold_Assembly.</title>
        <authorList>
            <person name="Stuart O.P."/>
            <person name="Cleave R."/>
            <person name="Magrath M.J.L."/>
            <person name="Mikheyev A.S."/>
        </authorList>
    </citation>
    <scope>NUCLEOTIDE SEQUENCE [LARGE SCALE GENOMIC DNA]</scope>
    <source>
        <strain evidence="2">Daus_M_001</strain>
        <tissue evidence="2">Leg muscle</tissue>
    </source>
</reference>
<feature type="compositionally biased region" description="Acidic residues" evidence="1">
    <location>
        <begin position="364"/>
        <end position="382"/>
    </location>
</feature>
<sequence length="1238" mass="140451">MRQEINEVNQRIGDLPESLESCLAQFKEEVQEQNPNLIHNFSRQFNQLQTETNTRFHETGEKLHSQRSEVSETCNLVETIREEVTLQFTVLESRIEQVERRPIAIETREQEEVLRTMENRLPEELEQFSRHVDDKISLSSKAQEKQLKVLSDGLEHRQTPSVSEANEGMNTGAGAIGTRRKGARPPSWIPELPALSTRCLTDMTRPRSSASYHLKFTCTWLGDRQHSTPLLFPVPTDVTSLFTCHNCHTCLADMSASVRVVEKKGACGIIEHEILITRDTGVIATNVAAYWLPIWPHLQEVRQSKMVADGGHLQPLRVGLCGMYTCKIARLSREIYELQNKLPLALNTDGEHANPTKESKLNTEDETGGEDDHEYSIDDNDYDDGVDETDNDFLDALTHPSTTFAASSGMKQAEDVKNARYIFSEDPNELDRLRNLIDLQKSEDLSCIVAISSIIRELKGKGYPKSWAQGEYHRCEVKGHWLEFRLVIADRRRMKLGHKDRKGYVCLRCLHIIQGHGYRVKVMGQVQGHLIQTWWLSDIITWWLVGSSEVTFVQMVVDGDEECLQGVHEHELGGVVVRVPEDSHVVAFRGGSRHHHKLAGNGTSTPSEAAHSHRYTQHNGNTARQFSALRVSQPSVGFFFRQSKATHNSPSFVDPSGQTMFSATTQQHELSRAETNIPCDGIWVGNSQTRWFSPWICSWPYIEGFLEHRPREPSRNTLELNIEYLLSNRQDGCLHEISTYKSCKRDGPSWEPHVQGQEARERYGRHEHARLVPHRSYAQGVQYFHPSPECNDGVDGSTPRKPDGPKSTSATFATCRNPDLTSPRIGPLWRKCPEGVAGLDHMLGLLQVVVGGMQVQVYVLVWNKREKVLNNHTLYTIYQKNDNAKCHVSRATMQWYADNIVRLLEWPAQSPDLNPLEHIWDELDSRARLKSIAQLMEWLQEEWRQIPMDVLQTLVESMPDRVAAVLAAREAIITGASSSAQVVQAPEKEKRGRAPHVHPVVLHLYVAGKEKLILSPFHNQKMFTCKPITPNKQSGKPEQPIRSRPRILRDSRGNRGRFLIGSSSFPSCLRGVIGVHKFTISGEEAIELARTVKTRAQAAIYHVSEKMQTRSAWQQQSAGSTVQPYNYKEGITRCKMHFAQDFCVRTPAVANVLSGRRIVDIVYLFTQIQNEKHHGGTYCSFMDMDFVKEKVDGFQSTVCNIVSEIMSENRENKDTYMPINITAVHSILATGGEYSQLR</sequence>